<comment type="subcellular location">
    <subcellularLocation>
        <location evidence="1">Membrane</location>
        <topology evidence="1">Multi-pass membrane protein</topology>
    </subcellularLocation>
</comment>
<evidence type="ECO:0000256" key="8">
    <source>
        <dbReference type="SAM" id="Phobius"/>
    </source>
</evidence>
<dbReference type="PANTHER" id="PTHR45755:SF4">
    <property type="entry name" value="ZINC TRANSPORTER 7"/>
    <property type="match status" value="1"/>
</dbReference>
<dbReference type="GO" id="GO:0005385">
    <property type="term" value="F:zinc ion transmembrane transporter activity"/>
    <property type="evidence" value="ECO:0007669"/>
    <property type="project" value="InterPro"/>
</dbReference>
<evidence type="ECO:0000256" key="1">
    <source>
        <dbReference type="ARBA" id="ARBA00004141"/>
    </source>
</evidence>
<evidence type="ECO:0000256" key="3">
    <source>
        <dbReference type="ARBA" id="ARBA00022692"/>
    </source>
</evidence>
<dbReference type="InterPro" id="IPR058533">
    <property type="entry name" value="Cation_efflux_TM"/>
</dbReference>
<dbReference type="SUPFAM" id="SSF161111">
    <property type="entry name" value="Cation efflux protein transmembrane domain-like"/>
    <property type="match status" value="1"/>
</dbReference>
<feature type="transmembrane region" description="Helical" evidence="8">
    <location>
        <begin position="28"/>
        <end position="54"/>
    </location>
</feature>
<dbReference type="AlphaFoldDB" id="A0A1G7BNA4"/>
<evidence type="ECO:0000256" key="2">
    <source>
        <dbReference type="ARBA" id="ARBA00022448"/>
    </source>
</evidence>
<evidence type="ECO:0000313" key="10">
    <source>
        <dbReference type="EMBL" id="SDE28160.1"/>
    </source>
</evidence>
<keyword evidence="6 8" id="KW-0472">Membrane</keyword>
<feature type="compositionally biased region" description="Basic and acidic residues" evidence="7">
    <location>
        <begin position="166"/>
        <end position="197"/>
    </location>
</feature>
<evidence type="ECO:0000256" key="7">
    <source>
        <dbReference type="SAM" id="MobiDB-lite"/>
    </source>
</evidence>
<dbReference type="InterPro" id="IPR045316">
    <property type="entry name" value="Msc2-like"/>
</dbReference>
<evidence type="ECO:0000313" key="11">
    <source>
        <dbReference type="Proteomes" id="UP000198925"/>
    </source>
</evidence>
<dbReference type="InterPro" id="IPR002524">
    <property type="entry name" value="Cation_efflux"/>
</dbReference>
<dbReference type="PANTHER" id="PTHR45755">
    <property type="match status" value="1"/>
</dbReference>
<dbReference type="InterPro" id="IPR027469">
    <property type="entry name" value="Cation_efflux_TMD_sf"/>
</dbReference>
<keyword evidence="2" id="KW-0813">Transport</keyword>
<feature type="region of interest" description="Disordered" evidence="7">
    <location>
        <begin position="1"/>
        <end position="20"/>
    </location>
</feature>
<feature type="domain" description="Cation efflux protein transmembrane" evidence="9">
    <location>
        <begin position="28"/>
        <end position="262"/>
    </location>
</feature>
<sequence length="347" mass="37305">MHQHSMDTWRHDHTFGQDRPRTGERRTLLVLLLTAATMVVEIGAGLAFGSVALLADGLHMGSHAAALGISAFAYAYARRHAADPRFAFGTGKVNALAGYTGAVLLAAFALAMVWESVARLVNPVPIAFGWAIAVAVVGLAVNAASVLILGVHDHGHDHGHHHGHHGHEEHDHGHHQGHDDRDHGDHEHHDHEHQGHGHDLNLRSAYLHVLADALTSVLAVAALLAGLFLGAWWMDPLMGLVGAALVTHWSWGLLRDTSRILLDHQAPEPVLRGVREAVEGVGDNRLYDLHVWSVAPGVYAAALGVVTHTPRPPEHYKALIPAELGVAHVTVEVQECREAPVLHGQAA</sequence>
<dbReference type="NCBIfam" id="NF033827">
    <property type="entry name" value="CDF_efflux_DmeF"/>
    <property type="match status" value="1"/>
</dbReference>
<reference evidence="10 11" key="1">
    <citation type="submission" date="2016-10" db="EMBL/GenBank/DDBJ databases">
        <authorList>
            <person name="de Groot N.N."/>
        </authorList>
    </citation>
    <scope>NUCLEOTIDE SEQUENCE [LARGE SCALE GENOMIC DNA]</scope>
    <source>
        <strain evidence="10 11">CPCC 100156</strain>
    </source>
</reference>
<dbReference type="Gene3D" id="1.20.1510.10">
    <property type="entry name" value="Cation efflux protein transmembrane domain"/>
    <property type="match status" value="1"/>
</dbReference>
<gene>
    <name evidence="10" type="ORF">SAMN04487779_102619</name>
</gene>
<feature type="transmembrane region" description="Helical" evidence="8">
    <location>
        <begin position="209"/>
        <end position="231"/>
    </location>
</feature>
<keyword evidence="4 8" id="KW-1133">Transmembrane helix</keyword>
<proteinExistence type="predicted"/>
<accession>A0A1G7BNA4</accession>
<feature type="transmembrane region" description="Helical" evidence="8">
    <location>
        <begin position="126"/>
        <end position="151"/>
    </location>
</feature>
<keyword evidence="5" id="KW-0406">Ion transport</keyword>
<evidence type="ECO:0000256" key="4">
    <source>
        <dbReference type="ARBA" id="ARBA00022989"/>
    </source>
</evidence>
<dbReference type="STRING" id="938405.SAMN02927895_04065"/>
<evidence type="ECO:0000256" key="5">
    <source>
        <dbReference type="ARBA" id="ARBA00023065"/>
    </source>
</evidence>
<dbReference type="NCBIfam" id="TIGR01297">
    <property type="entry name" value="CDF"/>
    <property type="match status" value="1"/>
</dbReference>
<feature type="transmembrane region" description="Helical" evidence="8">
    <location>
        <begin position="96"/>
        <end position="114"/>
    </location>
</feature>
<keyword evidence="11" id="KW-1185">Reference proteome</keyword>
<feature type="transmembrane region" description="Helical" evidence="8">
    <location>
        <begin position="237"/>
        <end position="254"/>
    </location>
</feature>
<dbReference type="GO" id="GO:0016020">
    <property type="term" value="C:membrane"/>
    <property type="evidence" value="ECO:0007669"/>
    <property type="project" value="UniProtKB-SubCell"/>
</dbReference>
<feature type="transmembrane region" description="Helical" evidence="8">
    <location>
        <begin position="60"/>
        <end position="76"/>
    </location>
</feature>
<evidence type="ECO:0000259" key="9">
    <source>
        <dbReference type="Pfam" id="PF01545"/>
    </source>
</evidence>
<feature type="region of interest" description="Disordered" evidence="7">
    <location>
        <begin position="156"/>
        <end position="197"/>
    </location>
</feature>
<organism evidence="10 11">
    <name type="scientific">Belnapia rosea</name>
    <dbReference type="NCBI Taxonomy" id="938405"/>
    <lineage>
        <taxon>Bacteria</taxon>
        <taxon>Pseudomonadati</taxon>
        <taxon>Pseudomonadota</taxon>
        <taxon>Alphaproteobacteria</taxon>
        <taxon>Acetobacterales</taxon>
        <taxon>Roseomonadaceae</taxon>
        <taxon>Belnapia</taxon>
    </lineage>
</organism>
<dbReference type="Proteomes" id="UP000198925">
    <property type="component" value="Unassembled WGS sequence"/>
</dbReference>
<name>A0A1G7BNA4_9PROT</name>
<protein>
    <submittedName>
        <fullName evidence="10">Cation diffusion facilitator family transporter</fullName>
    </submittedName>
</protein>
<evidence type="ECO:0000256" key="6">
    <source>
        <dbReference type="ARBA" id="ARBA00023136"/>
    </source>
</evidence>
<keyword evidence="3 8" id="KW-0812">Transmembrane</keyword>
<dbReference type="GO" id="GO:0006882">
    <property type="term" value="P:intracellular zinc ion homeostasis"/>
    <property type="evidence" value="ECO:0007669"/>
    <property type="project" value="InterPro"/>
</dbReference>
<dbReference type="EMBL" id="FMZX01000026">
    <property type="protein sequence ID" value="SDE28160.1"/>
    <property type="molecule type" value="Genomic_DNA"/>
</dbReference>
<dbReference type="Pfam" id="PF01545">
    <property type="entry name" value="Cation_efflux"/>
    <property type="match status" value="1"/>
</dbReference>